<comment type="caution">
    <text evidence="4">The sequence shown here is derived from an EMBL/GenBank/DDBJ whole genome shotgun (WGS) entry which is preliminary data.</text>
</comment>
<feature type="compositionally biased region" description="Polar residues" evidence="2">
    <location>
        <begin position="146"/>
        <end position="162"/>
    </location>
</feature>
<feature type="compositionally biased region" description="Polar residues" evidence="2">
    <location>
        <begin position="455"/>
        <end position="466"/>
    </location>
</feature>
<dbReference type="PROSITE" id="PS50076">
    <property type="entry name" value="DNAJ_2"/>
    <property type="match status" value="1"/>
</dbReference>
<sequence length="873" mass="96664">MECNKDEAVRAKEIAEKRMQESDFTGALKIAKKAQKLLPEIENINQMLTVCEVHCSAQNKLCGSEMDWYGILQVEQVADEATIKKQYRKLALLLHPDKNNFAGAEGAFKIIGEANRMLSDQTKRSLYDTKCNALMRSTAPKPPSYPSNGMSPHSQSTGQSFHQQTQQKTFWTHCSHCYTRFEFYKSLLNATLCCKKCSTSFTAYDFGYQGVTPGSPRSSFNNPKEAQGPQKASSRSSSGTTHGSKSKDKSAAEVGVHCKAEKKKDGRVARGGKEGVGLPKSAVSKPGGSQHSTNCSRKRVRPAAGDSRGSCATRSSDDVKDGNIQENGGNLFGLDAGDSARKSSRKKQQVSYTGNLSHDDDCDSVPERSERSKSSNTNEVELREAPVAGRSSNDNYSVGSATATAPDHQKGELKQKASAPPEENFLNKKGKIVQTDVSKEEAAESGNNDRKSKVDNVSQLNSNGQSEPEIIVCPDPDFSDFAKADFAVNQLWAIYDTVDGMPRFYARIKKIFSSDFGLLITWLEPNPDDQGEIDWFNEELPVSCGKYQNGGTEVTVDCLMFSHQMHCVKGRSRGSYLIYPRKGETWAIFKNWDIRWSSNSQKNLNYEFEFVEILSDFVEEVGFEVAYLGKVKGFVSLFQQTKQNGILFFHVPPNELYRFSHQVPSFRMTGEEREGVPAASFELDPAALPINLVGNGDLGDVKMEKGNKKGVDDSFCKSSGYKVEQEMDYANIEMEKMQEKKNAERLASTLRRSLRKLSKTSMDNGPVNASQYVPGEENSKEVSHGIFCQLEGSALKSVADERAGMPTKHQKNDCEKDKLKVRRSPRDLGKKTAQIKSGKYLTEEGDCKLSNANEDVNDSSFVQSAGSNYLTQL</sequence>
<dbReference type="PANTHER" id="PTHR45089:SF42">
    <property type="entry name" value="J DOMAIN-CONTAINING PROTEIN"/>
    <property type="match status" value="1"/>
</dbReference>
<dbReference type="PANTHER" id="PTHR45089">
    <property type="entry name" value="DNAJ HEAT SHOCK AMINO-TERMINAL DOMAIN PROTEIN-RELATED"/>
    <property type="match status" value="1"/>
</dbReference>
<keyword evidence="1" id="KW-0175">Coiled coil</keyword>
<evidence type="ECO:0000313" key="5">
    <source>
        <dbReference type="Proteomes" id="UP001163823"/>
    </source>
</evidence>
<dbReference type="EMBL" id="JARAOO010000013">
    <property type="protein sequence ID" value="KAJ7947398.1"/>
    <property type="molecule type" value="Genomic_DNA"/>
</dbReference>
<feature type="region of interest" description="Disordered" evidence="2">
    <location>
        <begin position="214"/>
        <end position="469"/>
    </location>
</feature>
<feature type="compositionally biased region" description="Polar residues" evidence="2">
    <location>
        <begin position="390"/>
        <end position="403"/>
    </location>
</feature>
<feature type="coiled-coil region" evidence="1">
    <location>
        <begin position="729"/>
        <end position="760"/>
    </location>
</feature>
<dbReference type="SUPFAM" id="SSF46565">
    <property type="entry name" value="Chaperone J-domain"/>
    <property type="match status" value="1"/>
</dbReference>
<dbReference type="Pfam" id="PF11926">
    <property type="entry name" value="DUF3444"/>
    <property type="match status" value="1"/>
</dbReference>
<dbReference type="InterPro" id="IPR001623">
    <property type="entry name" value="DnaJ_domain"/>
</dbReference>
<feature type="compositionally biased region" description="Basic and acidic residues" evidence="2">
    <location>
        <begin position="810"/>
        <end position="830"/>
    </location>
</feature>
<dbReference type="CDD" id="cd06257">
    <property type="entry name" value="DnaJ"/>
    <property type="match status" value="1"/>
</dbReference>
<feature type="compositionally biased region" description="Polar residues" evidence="2">
    <location>
        <begin position="215"/>
        <end position="224"/>
    </location>
</feature>
<accession>A0AAD7P9U6</accession>
<dbReference type="EMBL" id="JARAOO010000013">
    <property type="protein sequence ID" value="KAJ7947397.1"/>
    <property type="molecule type" value="Genomic_DNA"/>
</dbReference>
<feature type="compositionally biased region" description="Basic and acidic residues" evidence="2">
    <location>
        <begin position="437"/>
        <end position="454"/>
    </location>
</feature>
<name>A0AAD7P9U6_QUISA</name>
<evidence type="ECO:0000259" key="3">
    <source>
        <dbReference type="PROSITE" id="PS50076"/>
    </source>
</evidence>
<dbReference type="Pfam" id="PF00226">
    <property type="entry name" value="DnaJ"/>
    <property type="match status" value="1"/>
</dbReference>
<protein>
    <submittedName>
        <fullName evidence="4">DnaJ domain containing protein</fullName>
    </submittedName>
</protein>
<dbReference type="Proteomes" id="UP001163823">
    <property type="component" value="Chromosome 13"/>
</dbReference>
<proteinExistence type="predicted"/>
<dbReference type="Gene3D" id="1.10.287.110">
    <property type="entry name" value="DnaJ domain"/>
    <property type="match status" value="1"/>
</dbReference>
<dbReference type="InterPro" id="IPR024593">
    <property type="entry name" value="DUF3444"/>
</dbReference>
<evidence type="ECO:0000313" key="4">
    <source>
        <dbReference type="EMBL" id="KAJ7947397.1"/>
    </source>
</evidence>
<feature type="domain" description="J" evidence="3">
    <location>
        <begin position="67"/>
        <end position="131"/>
    </location>
</feature>
<gene>
    <name evidence="4" type="ORF">O6P43_032208</name>
</gene>
<feature type="compositionally biased region" description="Low complexity" evidence="2">
    <location>
        <begin position="231"/>
        <end position="243"/>
    </location>
</feature>
<feature type="compositionally biased region" description="Basic and acidic residues" evidence="2">
    <location>
        <begin position="245"/>
        <end position="273"/>
    </location>
</feature>
<evidence type="ECO:0000256" key="2">
    <source>
        <dbReference type="SAM" id="MobiDB-lite"/>
    </source>
</evidence>
<reference evidence="4" key="1">
    <citation type="journal article" date="2023" name="Science">
        <title>Elucidation of the pathway for biosynthesis of saponin adjuvants from the soapbark tree.</title>
        <authorList>
            <person name="Reed J."/>
            <person name="Orme A."/>
            <person name="El-Demerdash A."/>
            <person name="Owen C."/>
            <person name="Martin L.B.B."/>
            <person name="Misra R.C."/>
            <person name="Kikuchi S."/>
            <person name="Rejzek M."/>
            <person name="Martin A.C."/>
            <person name="Harkess A."/>
            <person name="Leebens-Mack J."/>
            <person name="Louveau T."/>
            <person name="Stephenson M.J."/>
            <person name="Osbourn A."/>
        </authorList>
    </citation>
    <scope>NUCLEOTIDE SEQUENCE</scope>
    <source>
        <strain evidence="4">S10</strain>
    </source>
</reference>
<evidence type="ECO:0000256" key="1">
    <source>
        <dbReference type="SAM" id="Coils"/>
    </source>
</evidence>
<dbReference type="AlphaFoldDB" id="A0AAD7P9U6"/>
<dbReference type="SMART" id="SM00271">
    <property type="entry name" value="DnaJ"/>
    <property type="match status" value="1"/>
</dbReference>
<feature type="region of interest" description="Disordered" evidence="2">
    <location>
        <begin position="802"/>
        <end position="832"/>
    </location>
</feature>
<dbReference type="PRINTS" id="PR00625">
    <property type="entry name" value="JDOMAIN"/>
</dbReference>
<organism evidence="4 5">
    <name type="scientific">Quillaja saponaria</name>
    <name type="common">Soap bark tree</name>
    <dbReference type="NCBI Taxonomy" id="32244"/>
    <lineage>
        <taxon>Eukaryota</taxon>
        <taxon>Viridiplantae</taxon>
        <taxon>Streptophyta</taxon>
        <taxon>Embryophyta</taxon>
        <taxon>Tracheophyta</taxon>
        <taxon>Spermatophyta</taxon>
        <taxon>Magnoliopsida</taxon>
        <taxon>eudicotyledons</taxon>
        <taxon>Gunneridae</taxon>
        <taxon>Pentapetalae</taxon>
        <taxon>rosids</taxon>
        <taxon>fabids</taxon>
        <taxon>Fabales</taxon>
        <taxon>Quillajaceae</taxon>
        <taxon>Quillaja</taxon>
    </lineage>
</organism>
<feature type="region of interest" description="Disordered" evidence="2">
    <location>
        <begin position="138"/>
        <end position="162"/>
    </location>
</feature>
<dbReference type="InterPro" id="IPR036869">
    <property type="entry name" value="J_dom_sf"/>
</dbReference>
<keyword evidence="5" id="KW-1185">Reference proteome</keyword>
<dbReference type="KEGG" id="qsa:O6P43_032208"/>